<dbReference type="PROSITE" id="PS50050">
    <property type="entry name" value="TNFR_NGFR_2"/>
    <property type="match status" value="2"/>
</dbReference>
<evidence type="ECO:0000256" key="12">
    <source>
        <dbReference type="SAM" id="MobiDB-lite"/>
    </source>
</evidence>
<feature type="region of interest" description="Disordered" evidence="12">
    <location>
        <begin position="186"/>
        <end position="218"/>
    </location>
</feature>
<evidence type="ECO:0000256" key="6">
    <source>
        <dbReference type="ARBA" id="ARBA00022989"/>
    </source>
</evidence>
<dbReference type="CDD" id="cd10580">
    <property type="entry name" value="TNFRSF10"/>
    <property type="match status" value="1"/>
</dbReference>
<dbReference type="FunFam" id="2.10.50.10:FF:000004">
    <property type="entry name" value="Tumor necrosis factor receptor superfamily member 6"/>
    <property type="match status" value="1"/>
</dbReference>
<evidence type="ECO:0000256" key="2">
    <source>
        <dbReference type="ARBA" id="ARBA00022692"/>
    </source>
</evidence>
<dbReference type="SUPFAM" id="SSF57586">
    <property type="entry name" value="TNF receptor-like"/>
    <property type="match status" value="2"/>
</dbReference>
<dbReference type="InterPro" id="IPR000488">
    <property type="entry name" value="Death_dom"/>
</dbReference>
<dbReference type="Pfam" id="PF00531">
    <property type="entry name" value="Death"/>
    <property type="match status" value="1"/>
</dbReference>
<feature type="disulfide bond" evidence="11">
    <location>
        <begin position="165"/>
        <end position="183"/>
    </location>
</feature>
<comment type="subcellular location">
    <subcellularLocation>
        <location evidence="1">Membrane</location>
        <topology evidence="1">Single-pass type I membrane protein</topology>
    </subcellularLocation>
</comment>
<evidence type="ECO:0000256" key="3">
    <source>
        <dbReference type="ARBA" id="ARBA00022703"/>
    </source>
</evidence>
<protein>
    <submittedName>
        <fullName evidence="16">Tumor necrosis factor receptor superfamily, member 10b</fullName>
    </submittedName>
</protein>
<keyword evidence="10" id="KW-0325">Glycoprotein</keyword>
<comment type="caution">
    <text evidence="11">Lacks conserved residue(s) required for the propagation of feature annotation.</text>
</comment>
<evidence type="ECO:0000256" key="1">
    <source>
        <dbReference type="ARBA" id="ARBA00004479"/>
    </source>
</evidence>
<sequence>MRWPGQRAPLNRTGQWGQSAPTTSGAQAGCAPSRQSWLQDPRALIFVVFGVLWLVTAASAMPTRQERVHQQFNVPQGWRRNFWELCPPGYHVSEDGKNCTSCIHGVDFTIYWNVLPSCLPCTTCKSGEEEKTPCTATADTRCECKPGTFREENSPEFCQKCHTRCPDGMVMATPCTPSSDLKCMDQESGTRGSGEAPDLGEPVTTNLQPPTASSPSSGNSELVVGIAVPCSILLLAVVIACLVCKCKVQGCGLHRKFMDKVLFWRSHPSRGPGAQDNKLMCGDSLSTLLTKKEQEDQEQEKPADVTVQSSREAEHLLEPAAAEGSQVRRRLLVPADGGDPTVCLRQFFDDFSNIVPCDCWDKLMRKMDLTQNDILQSRDRARNTGDALYEMLETWVRRKGREASVNDLLDALEALGQRSAKEEIEDKLVDSGKFVFKESEAGAAVS</sequence>
<evidence type="ECO:0000259" key="14">
    <source>
        <dbReference type="PROSITE" id="PS50017"/>
    </source>
</evidence>
<accession>A0A0B8RZ18</accession>
<dbReference type="PANTHER" id="PTHR46330:SF1">
    <property type="entry name" value="TUMOR NECROSIS FACTOR RECEPTOR SUPERFAMILY MEMBER 10B"/>
    <property type="match status" value="1"/>
</dbReference>
<feature type="disulfide bond" evidence="11">
    <location>
        <begin position="121"/>
        <end position="134"/>
    </location>
</feature>
<dbReference type="GO" id="GO:0045569">
    <property type="term" value="F:TRAIL binding"/>
    <property type="evidence" value="ECO:0007669"/>
    <property type="project" value="InterPro"/>
</dbReference>
<keyword evidence="8 11" id="KW-1015">Disulfide bond</keyword>
<dbReference type="CDD" id="cd08315">
    <property type="entry name" value="Death_TRAILR_DR4_DR5"/>
    <property type="match status" value="1"/>
</dbReference>
<dbReference type="PROSITE" id="PS50017">
    <property type="entry name" value="DEATH_DOMAIN"/>
    <property type="match status" value="1"/>
</dbReference>
<keyword evidence="7 13" id="KW-0472">Membrane</keyword>
<keyword evidence="6 13" id="KW-1133">Transmembrane helix</keyword>
<organism evidence="16">
    <name type="scientific">Sus scrofa domesticus</name>
    <name type="common">domestic pig</name>
    <dbReference type="NCBI Taxonomy" id="9825"/>
    <lineage>
        <taxon>Eukaryota</taxon>
        <taxon>Metazoa</taxon>
        <taxon>Chordata</taxon>
        <taxon>Craniata</taxon>
        <taxon>Vertebrata</taxon>
        <taxon>Euteleostomi</taxon>
        <taxon>Mammalia</taxon>
        <taxon>Eutheria</taxon>
        <taxon>Laurasiatheria</taxon>
        <taxon>Artiodactyla</taxon>
        <taxon>Suina</taxon>
        <taxon>Suidae</taxon>
        <taxon>Sus</taxon>
    </lineage>
</organism>
<feature type="domain" description="TNFR-Cys" evidence="15">
    <location>
        <begin position="143"/>
        <end position="183"/>
    </location>
</feature>
<evidence type="ECO:0000313" key="16">
    <source>
        <dbReference type="EMBL" id="JAG69092.1"/>
    </source>
</evidence>
<dbReference type="InterPro" id="IPR034024">
    <property type="entry name" value="TNFRSF10_N"/>
</dbReference>
<dbReference type="EMBL" id="GBZA01000676">
    <property type="protein sequence ID" value="JAG69092.1"/>
    <property type="molecule type" value="Transcribed_RNA"/>
</dbReference>
<evidence type="ECO:0000256" key="9">
    <source>
        <dbReference type="ARBA" id="ARBA00023170"/>
    </source>
</evidence>
<dbReference type="GO" id="GO:0005035">
    <property type="term" value="F:death receptor activity"/>
    <property type="evidence" value="ECO:0007669"/>
    <property type="project" value="UniProtKB-ARBA"/>
</dbReference>
<dbReference type="SMART" id="SM00208">
    <property type="entry name" value="TNFR"/>
    <property type="match status" value="2"/>
</dbReference>
<dbReference type="InterPro" id="IPR034029">
    <property type="entry name" value="TNFRSF10A/B_death"/>
</dbReference>
<feature type="region of interest" description="Disordered" evidence="12">
    <location>
        <begin position="1"/>
        <end position="32"/>
    </location>
</feature>
<name>A0A0B8RZ18_PIG</name>
<evidence type="ECO:0000256" key="8">
    <source>
        <dbReference type="ARBA" id="ARBA00023157"/>
    </source>
</evidence>
<feature type="domain" description="Death" evidence="14">
    <location>
        <begin position="360"/>
        <end position="428"/>
    </location>
</feature>
<feature type="compositionally biased region" description="Polar residues" evidence="12">
    <location>
        <begin position="12"/>
        <end position="26"/>
    </location>
</feature>
<dbReference type="PROSITE" id="PS00652">
    <property type="entry name" value="TNFR_NGFR_1"/>
    <property type="match status" value="1"/>
</dbReference>
<dbReference type="InterPro" id="IPR020465">
    <property type="entry name" value="TNFR_10"/>
</dbReference>
<evidence type="ECO:0000259" key="15">
    <source>
        <dbReference type="PROSITE" id="PS50050"/>
    </source>
</evidence>
<keyword evidence="9 16" id="KW-0675">Receptor</keyword>
<dbReference type="InterPro" id="IPR011029">
    <property type="entry name" value="DEATH-like_dom_sf"/>
</dbReference>
<keyword evidence="3" id="KW-0053">Apoptosis</keyword>
<dbReference type="Gene3D" id="1.10.533.10">
    <property type="entry name" value="Death Domain, Fas"/>
    <property type="match status" value="1"/>
</dbReference>
<dbReference type="SUPFAM" id="SSF47986">
    <property type="entry name" value="DEATH domain"/>
    <property type="match status" value="1"/>
</dbReference>
<feature type="repeat" description="TNFR-Cys" evidence="11">
    <location>
        <begin position="143"/>
        <end position="183"/>
    </location>
</feature>
<dbReference type="GO" id="GO:0036462">
    <property type="term" value="P:TRAIL-activated apoptotic signaling pathway"/>
    <property type="evidence" value="ECO:0007669"/>
    <property type="project" value="UniProtKB-ARBA"/>
</dbReference>
<dbReference type="PRINTS" id="PR01956">
    <property type="entry name" value="TNFACTORR10"/>
</dbReference>
<dbReference type="InterPro" id="IPR052491">
    <property type="entry name" value="TNFRSF10"/>
</dbReference>
<dbReference type="PANTHER" id="PTHR46330">
    <property type="entry name" value="TUMOR NECROSIS FACTOR RECEPTOR SUPERFAMILY MEMBER 10B"/>
    <property type="match status" value="1"/>
</dbReference>
<reference evidence="16" key="1">
    <citation type="submission" date="2014-12" db="EMBL/GenBank/DDBJ databases">
        <title>Transcriptional Profiling of Global Gene Expression of Alternatively Activated Macrophages by Retinoic Acid.</title>
        <authorList>
            <person name="Chen C.T."/>
            <person name="McNeel A.K."/>
            <person name="Dawson H.D."/>
        </authorList>
    </citation>
    <scope>NUCLEOTIDE SEQUENCE</scope>
</reference>
<feature type="transmembrane region" description="Helical" evidence="13">
    <location>
        <begin position="43"/>
        <end position="61"/>
    </location>
</feature>
<evidence type="ECO:0000256" key="10">
    <source>
        <dbReference type="ARBA" id="ARBA00023180"/>
    </source>
</evidence>
<evidence type="ECO:0000256" key="7">
    <source>
        <dbReference type="ARBA" id="ARBA00023136"/>
    </source>
</evidence>
<dbReference type="Pfam" id="PF00020">
    <property type="entry name" value="TNFR_c6"/>
    <property type="match status" value="2"/>
</dbReference>
<keyword evidence="5" id="KW-0677">Repeat</keyword>
<dbReference type="FunFam" id="2.10.50.10:FF:000016">
    <property type="entry name" value="Tumor necrosis factor receptor superfamily member 10B"/>
    <property type="match status" value="1"/>
</dbReference>
<dbReference type="AlphaFoldDB" id="A0A0B8RZ18"/>
<feature type="compositionally biased region" description="Polar residues" evidence="12">
    <location>
        <begin position="203"/>
        <end position="218"/>
    </location>
</feature>
<proteinExistence type="predicted"/>
<evidence type="ECO:0000256" key="13">
    <source>
        <dbReference type="SAM" id="Phobius"/>
    </source>
</evidence>
<evidence type="ECO:0000256" key="11">
    <source>
        <dbReference type="PROSITE-ProRule" id="PRU00206"/>
    </source>
</evidence>
<dbReference type="SMART" id="SM00005">
    <property type="entry name" value="DEATH"/>
    <property type="match status" value="1"/>
</dbReference>
<feature type="disulfide bond" evidence="11">
    <location>
        <begin position="124"/>
        <end position="142"/>
    </location>
</feature>
<dbReference type="GO" id="GO:0005886">
    <property type="term" value="C:plasma membrane"/>
    <property type="evidence" value="ECO:0007669"/>
    <property type="project" value="UniProtKB-ARBA"/>
</dbReference>
<keyword evidence="4" id="KW-0732">Signal</keyword>
<dbReference type="GO" id="GO:0009986">
    <property type="term" value="C:cell surface"/>
    <property type="evidence" value="ECO:0007669"/>
    <property type="project" value="TreeGrafter"/>
</dbReference>
<feature type="repeat" description="TNFR-Cys" evidence="11">
    <location>
        <begin position="101"/>
        <end position="142"/>
    </location>
</feature>
<feature type="domain" description="TNFR-Cys" evidence="15">
    <location>
        <begin position="101"/>
        <end position="142"/>
    </location>
</feature>
<dbReference type="Gene3D" id="2.10.50.10">
    <property type="entry name" value="Tumor Necrosis Factor Receptor, subunit A, domain 2"/>
    <property type="match status" value="3"/>
</dbReference>
<keyword evidence="2 13" id="KW-0812">Transmembrane</keyword>
<dbReference type="GO" id="GO:0043065">
    <property type="term" value="P:positive regulation of apoptotic process"/>
    <property type="evidence" value="ECO:0007669"/>
    <property type="project" value="TreeGrafter"/>
</dbReference>
<dbReference type="FunFam" id="1.10.533.10:FF:000043">
    <property type="entry name" value="Tumor necrosis factor receptor superfamily member 10A"/>
    <property type="match status" value="1"/>
</dbReference>
<evidence type="ECO:0000256" key="5">
    <source>
        <dbReference type="ARBA" id="ARBA00022737"/>
    </source>
</evidence>
<gene>
    <name evidence="16" type="primary">TNFRSF10B</name>
</gene>
<dbReference type="GO" id="GO:0071260">
    <property type="term" value="P:cellular response to mechanical stimulus"/>
    <property type="evidence" value="ECO:0007669"/>
    <property type="project" value="UniProtKB-ARBA"/>
</dbReference>
<evidence type="ECO:0000256" key="4">
    <source>
        <dbReference type="ARBA" id="ARBA00022729"/>
    </source>
</evidence>
<dbReference type="InterPro" id="IPR001368">
    <property type="entry name" value="TNFR/NGFR_Cys_rich_reg"/>
</dbReference>